<reference evidence="1 2" key="1">
    <citation type="submission" date="2018-04" db="EMBL/GenBank/DDBJ databases">
        <title>Marixanthomonas spongiae HN-E44 sp. nov., isolated from a marine sponge.</title>
        <authorList>
            <person name="Luo L."/>
            <person name="Zhuang L."/>
        </authorList>
    </citation>
    <scope>NUCLEOTIDE SEQUENCE [LARGE SCALE GENOMIC DNA]</scope>
    <source>
        <strain evidence="1 2">HN-E44</strain>
    </source>
</reference>
<accession>A0A2U0I642</accession>
<proteinExistence type="predicted"/>
<keyword evidence="2" id="KW-1185">Reference proteome</keyword>
<comment type="caution">
    <text evidence="1">The sequence shown here is derived from an EMBL/GenBank/DDBJ whole genome shotgun (WGS) entry which is preliminary data.</text>
</comment>
<evidence type="ECO:0000313" key="1">
    <source>
        <dbReference type="EMBL" id="PVW16576.1"/>
    </source>
</evidence>
<dbReference type="Proteomes" id="UP000245962">
    <property type="component" value="Unassembled WGS sequence"/>
</dbReference>
<dbReference type="AlphaFoldDB" id="A0A2U0I642"/>
<gene>
    <name evidence="1" type="ORF">DDV96_04210</name>
</gene>
<name>A0A2U0I642_9FLAO</name>
<protein>
    <submittedName>
        <fullName evidence="1">Uncharacterized protein</fullName>
    </submittedName>
</protein>
<organism evidence="1 2">
    <name type="scientific">Marixanthomonas spongiae</name>
    <dbReference type="NCBI Taxonomy" id="2174845"/>
    <lineage>
        <taxon>Bacteria</taxon>
        <taxon>Pseudomonadati</taxon>
        <taxon>Bacteroidota</taxon>
        <taxon>Flavobacteriia</taxon>
        <taxon>Flavobacteriales</taxon>
        <taxon>Flavobacteriaceae</taxon>
        <taxon>Marixanthomonas</taxon>
    </lineage>
</organism>
<dbReference type="EMBL" id="QEHR01000002">
    <property type="protein sequence ID" value="PVW16576.1"/>
    <property type="molecule type" value="Genomic_DNA"/>
</dbReference>
<evidence type="ECO:0000313" key="2">
    <source>
        <dbReference type="Proteomes" id="UP000245962"/>
    </source>
</evidence>
<sequence>MCGCLAVQSNRCPPGWQKPFLSSA</sequence>